<reference evidence="2 3" key="1">
    <citation type="submission" date="2024-04" db="EMBL/GenBank/DDBJ databases">
        <authorList>
            <person name="Rising A."/>
            <person name="Reimegard J."/>
            <person name="Sonavane S."/>
            <person name="Akerstrom W."/>
            <person name="Nylinder S."/>
            <person name="Hedman E."/>
            <person name="Kallberg Y."/>
        </authorList>
    </citation>
    <scope>NUCLEOTIDE SEQUENCE [LARGE SCALE GENOMIC DNA]</scope>
</reference>
<dbReference type="InterPro" id="IPR036291">
    <property type="entry name" value="NAD(P)-bd_dom_sf"/>
</dbReference>
<comment type="caution">
    <text evidence="2">The sequence shown here is derived from an EMBL/GenBank/DDBJ whole genome shotgun (WGS) entry which is preliminary data.</text>
</comment>
<proteinExistence type="inferred from homology"/>
<sequence>MGIRLLIGVGPEEPQLNYHILLKMIWCMLNECPPAELWAVVNNAGIVKGFSVEMSTMDEFKDVFDVNFFGTVRVTKAFLPLLKKSKGRIVNVTSLGGEVTLPFFTPYLASKYAAVGFTDCLRHEIEMQGISVVSIEPEVFLTPMLSWDTIDKNLDSTFSERANTAVKNEGYEESLKDLAKLFISSACRDISIVVDDLESAVSLEHPDHTYKPNRHAFCRFILFCFVSMPRSFQILLVKIGSSIFFSKSKILKDIVMKIISLIIK</sequence>
<dbReference type="AlphaFoldDB" id="A0AAV1ZUW4"/>
<dbReference type="SUPFAM" id="SSF51735">
    <property type="entry name" value="NAD(P)-binding Rossmann-fold domains"/>
    <property type="match status" value="1"/>
</dbReference>
<dbReference type="Gene3D" id="3.40.50.720">
    <property type="entry name" value="NAD(P)-binding Rossmann-like Domain"/>
    <property type="match status" value="1"/>
</dbReference>
<keyword evidence="3" id="KW-1185">Reference proteome</keyword>
<protein>
    <recommendedName>
        <fullName evidence="4">Estradiol 17-beta-dehydrogenase 2</fullName>
    </recommendedName>
</protein>
<evidence type="ECO:0000313" key="2">
    <source>
        <dbReference type="EMBL" id="CAL1274991.1"/>
    </source>
</evidence>
<dbReference type="GO" id="GO:0016491">
    <property type="term" value="F:oxidoreductase activity"/>
    <property type="evidence" value="ECO:0007669"/>
    <property type="project" value="TreeGrafter"/>
</dbReference>
<gene>
    <name evidence="2" type="ORF">LARSCL_LOCUS7830</name>
</gene>
<dbReference type="EMBL" id="CAXIEN010000081">
    <property type="protein sequence ID" value="CAL1274991.1"/>
    <property type="molecule type" value="Genomic_DNA"/>
</dbReference>
<evidence type="ECO:0000313" key="3">
    <source>
        <dbReference type="Proteomes" id="UP001497382"/>
    </source>
</evidence>
<organism evidence="2 3">
    <name type="scientific">Larinioides sclopetarius</name>
    <dbReference type="NCBI Taxonomy" id="280406"/>
    <lineage>
        <taxon>Eukaryota</taxon>
        <taxon>Metazoa</taxon>
        <taxon>Ecdysozoa</taxon>
        <taxon>Arthropoda</taxon>
        <taxon>Chelicerata</taxon>
        <taxon>Arachnida</taxon>
        <taxon>Araneae</taxon>
        <taxon>Araneomorphae</taxon>
        <taxon>Entelegynae</taxon>
        <taxon>Araneoidea</taxon>
        <taxon>Araneidae</taxon>
        <taxon>Larinioides</taxon>
    </lineage>
</organism>
<dbReference type="PANTHER" id="PTHR43313">
    <property type="entry name" value="SHORT-CHAIN DEHYDROGENASE/REDUCTASE FAMILY 9C"/>
    <property type="match status" value="1"/>
</dbReference>
<dbReference type="GO" id="GO:0008202">
    <property type="term" value="P:steroid metabolic process"/>
    <property type="evidence" value="ECO:0007669"/>
    <property type="project" value="TreeGrafter"/>
</dbReference>
<dbReference type="PRINTS" id="PR00081">
    <property type="entry name" value="GDHRDH"/>
</dbReference>
<evidence type="ECO:0008006" key="4">
    <source>
        <dbReference type="Google" id="ProtNLM"/>
    </source>
</evidence>
<dbReference type="PRINTS" id="PR00080">
    <property type="entry name" value="SDRFAMILY"/>
</dbReference>
<accession>A0AAV1ZUW4</accession>
<dbReference type="InterPro" id="IPR002347">
    <property type="entry name" value="SDR_fam"/>
</dbReference>
<dbReference type="Proteomes" id="UP001497382">
    <property type="component" value="Unassembled WGS sequence"/>
</dbReference>
<comment type="similarity">
    <text evidence="1">Belongs to the short-chain dehydrogenases/reductases (SDR) family.</text>
</comment>
<name>A0AAV1ZUW4_9ARAC</name>
<evidence type="ECO:0000256" key="1">
    <source>
        <dbReference type="RuleBase" id="RU000363"/>
    </source>
</evidence>
<dbReference type="PANTHER" id="PTHR43313:SF36">
    <property type="entry name" value="D-BETA-HYDROXYBUTYRATE DEHYDROGENASE, MITOCHONDRIAL"/>
    <property type="match status" value="1"/>
</dbReference>
<dbReference type="Pfam" id="PF00106">
    <property type="entry name" value="adh_short"/>
    <property type="match status" value="1"/>
</dbReference>